<name>A0ABD5YN80_9EURY</name>
<proteinExistence type="predicted"/>
<keyword evidence="2" id="KW-1185">Reference proteome</keyword>
<protein>
    <submittedName>
        <fullName evidence="1">Uncharacterized protein</fullName>
    </submittedName>
</protein>
<accession>A0ABD5YN80</accession>
<dbReference type="Proteomes" id="UP001596417">
    <property type="component" value="Unassembled WGS sequence"/>
</dbReference>
<dbReference type="RefSeq" id="WP_390205846.1">
    <property type="nucleotide sequence ID" value="NZ_JBHSZC010000001.1"/>
</dbReference>
<reference evidence="1 2" key="1">
    <citation type="journal article" date="2019" name="Int. J. Syst. Evol. Microbiol.">
        <title>The Global Catalogue of Microorganisms (GCM) 10K type strain sequencing project: providing services to taxonomists for standard genome sequencing and annotation.</title>
        <authorList>
            <consortium name="The Broad Institute Genomics Platform"/>
            <consortium name="The Broad Institute Genome Sequencing Center for Infectious Disease"/>
            <person name="Wu L."/>
            <person name="Ma J."/>
        </authorList>
    </citation>
    <scope>NUCLEOTIDE SEQUENCE [LARGE SCALE GENOMIC DNA]</scope>
    <source>
        <strain evidence="1 2">RDMS1</strain>
    </source>
</reference>
<sequence length="58" mass="6602">MEQHTSVCPVCKQSTQIKQTWRAGYQYACEDCDVLFNTFGGDVTLFPLEGPDNTRDTR</sequence>
<comment type="caution">
    <text evidence="1">The sequence shown here is derived from an EMBL/GenBank/DDBJ whole genome shotgun (WGS) entry which is preliminary data.</text>
</comment>
<evidence type="ECO:0000313" key="2">
    <source>
        <dbReference type="Proteomes" id="UP001596417"/>
    </source>
</evidence>
<dbReference type="AlphaFoldDB" id="A0ABD5YN80"/>
<evidence type="ECO:0000313" key="1">
    <source>
        <dbReference type="EMBL" id="MFC7190844.1"/>
    </source>
</evidence>
<dbReference type="EMBL" id="JBHTAX010000001">
    <property type="protein sequence ID" value="MFC7190844.1"/>
    <property type="molecule type" value="Genomic_DNA"/>
</dbReference>
<gene>
    <name evidence="1" type="ORF">ACFQL7_14055</name>
</gene>
<organism evidence="1 2">
    <name type="scientific">Halocatena marina</name>
    <dbReference type="NCBI Taxonomy" id="2934937"/>
    <lineage>
        <taxon>Archaea</taxon>
        <taxon>Methanobacteriati</taxon>
        <taxon>Methanobacteriota</taxon>
        <taxon>Stenosarchaea group</taxon>
        <taxon>Halobacteria</taxon>
        <taxon>Halobacteriales</taxon>
        <taxon>Natronomonadaceae</taxon>
        <taxon>Halocatena</taxon>
    </lineage>
</organism>